<evidence type="ECO:0000256" key="2">
    <source>
        <dbReference type="SAM" id="MobiDB-lite"/>
    </source>
</evidence>
<evidence type="ECO:0000256" key="1">
    <source>
        <dbReference type="SAM" id="Coils"/>
    </source>
</evidence>
<proteinExistence type="predicted"/>
<dbReference type="EMBL" id="BK032600">
    <property type="protein sequence ID" value="DAF50674.1"/>
    <property type="molecule type" value="Genomic_DNA"/>
</dbReference>
<name>A0A8S5SJE1_9CAUD</name>
<reference evidence="3" key="1">
    <citation type="journal article" date="2021" name="Proc. Natl. Acad. Sci. U.S.A.">
        <title>A Catalog of Tens of Thousands of Viruses from Human Metagenomes Reveals Hidden Associations with Chronic Diseases.</title>
        <authorList>
            <person name="Tisza M.J."/>
            <person name="Buck C.B."/>
        </authorList>
    </citation>
    <scope>NUCLEOTIDE SEQUENCE</scope>
    <source>
        <strain evidence="3">Ct04y17</strain>
    </source>
</reference>
<feature type="region of interest" description="Disordered" evidence="2">
    <location>
        <begin position="65"/>
        <end position="97"/>
    </location>
</feature>
<sequence>MEILKLDVLLRKEPFKVALPSRCDDGRGGGTKKKPRRSTLIYKYMSQDDFLAQWDTSGHYIHNRPDWKDSIPSDEDATSSDDESANVGAQKRKKKLASTPYVLQRRAFPLQRMIHKKRVSHLCTNPLKFQIKKSASNQQNRDKLTTYKEYWTDSLMETAKFELISEAGKVGDAAIYIYKDKDEIKYRSFSYSKGDILYEHKNRRGERIAFAREYTTTYISADGEEHTDTLVDVWTKDEFYTLDSNGDIATDIDENGNIIQLHQFHNLGFIPVVYLRLELPFWGAVQDLIDDFEFLMSMIGEYNTRQAFQMLLIKTNGRINIQRNGLGGTSILRVGAEDDAQFMGKMDASNSLFTEIDNIYNGILDGSGVVPPMQSSSGDRPTGTTAMYYEPEMEWARSDAQMMNTAINDMANIFKYYVGVMEGDATGYNALRINATIEPYSYIDFSEWNNTIVQLVNARIISLQTAREECDFAANNEDDRMDEQDRRLNDMEARVAIEENNENNDNNDNS</sequence>
<accession>A0A8S5SJE1</accession>
<protein>
    <submittedName>
        <fullName evidence="3">Portal protein</fullName>
    </submittedName>
</protein>
<feature type="compositionally biased region" description="Acidic residues" evidence="2">
    <location>
        <begin position="72"/>
        <end position="84"/>
    </location>
</feature>
<keyword evidence="1" id="KW-0175">Coiled coil</keyword>
<feature type="coiled-coil region" evidence="1">
    <location>
        <begin position="474"/>
        <end position="501"/>
    </location>
</feature>
<organism evidence="3">
    <name type="scientific">Myoviridae sp. ct04y17</name>
    <dbReference type="NCBI Taxonomy" id="2827652"/>
    <lineage>
        <taxon>Viruses</taxon>
        <taxon>Duplodnaviria</taxon>
        <taxon>Heunggongvirae</taxon>
        <taxon>Uroviricota</taxon>
        <taxon>Caudoviricetes</taxon>
    </lineage>
</organism>
<evidence type="ECO:0000313" key="3">
    <source>
        <dbReference type="EMBL" id="DAF50674.1"/>
    </source>
</evidence>